<protein>
    <submittedName>
        <fullName evidence="2">Uncharacterized protein</fullName>
    </submittedName>
</protein>
<evidence type="ECO:0000256" key="1">
    <source>
        <dbReference type="SAM" id="SignalP"/>
    </source>
</evidence>
<organism evidence="2 3">
    <name type="scientific">Zancudomyces culisetae</name>
    <name type="common">Gut fungus</name>
    <name type="synonym">Smittium culisetae</name>
    <dbReference type="NCBI Taxonomy" id="1213189"/>
    <lineage>
        <taxon>Eukaryota</taxon>
        <taxon>Fungi</taxon>
        <taxon>Fungi incertae sedis</taxon>
        <taxon>Zoopagomycota</taxon>
        <taxon>Kickxellomycotina</taxon>
        <taxon>Harpellomycetes</taxon>
        <taxon>Harpellales</taxon>
        <taxon>Legeriomycetaceae</taxon>
        <taxon>Zancudomyces</taxon>
    </lineage>
</organism>
<keyword evidence="1" id="KW-0732">Signal</keyword>
<comment type="caution">
    <text evidence="2">The sequence shown here is derived from an EMBL/GenBank/DDBJ whole genome shotgun (WGS) entry which is preliminary data.</text>
</comment>
<gene>
    <name evidence="2" type="ORF">AX774_g7190</name>
</gene>
<accession>A0A1R1PEG6</accession>
<evidence type="ECO:0000313" key="2">
    <source>
        <dbReference type="EMBL" id="OMH79395.1"/>
    </source>
</evidence>
<keyword evidence="3" id="KW-1185">Reference proteome</keyword>
<dbReference type="AlphaFoldDB" id="A0A1R1PEG6"/>
<sequence length="189" mass="20448">MPPLAPITLTLLLLLLFRLPPPPTLPSAMYPPLPGCPRTNNCDGEMSLMSTFNARHNTSISNFKFSFNSAVVYNSASTANCCINHGFGGLNTCDPAACFNTLHTNGIATINRPLCAPCINNPFRYISDRNNGRSFASVSPPNHVPRFPNCVRSRELFAVPSAANNRPIATNVSPITLSLSSRSKLSTIR</sequence>
<feature type="chain" id="PRO_5012051304" evidence="1">
    <location>
        <begin position="27"/>
        <end position="189"/>
    </location>
</feature>
<name>A0A1R1PEG6_ZANCU</name>
<evidence type="ECO:0000313" key="3">
    <source>
        <dbReference type="Proteomes" id="UP000188320"/>
    </source>
</evidence>
<dbReference type="EMBL" id="LSSK01001565">
    <property type="protein sequence ID" value="OMH79395.1"/>
    <property type="molecule type" value="Genomic_DNA"/>
</dbReference>
<reference evidence="3" key="1">
    <citation type="submission" date="2017-01" db="EMBL/GenBank/DDBJ databases">
        <authorList>
            <person name="Wang Y."/>
            <person name="White M."/>
            <person name="Kvist S."/>
            <person name="Moncalvo J.-M."/>
        </authorList>
    </citation>
    <scope>NUCLEOTIDE SEQUENCE [LARGE SCALE GENOMIC DNA]</scope>
    <source>
        <strain evidence="3">COL-18-3</strain>
    </source>
</reference>
<proteinExistence type="predicted"/>
<feature type="signal peptide" evidence="1">
    <location>
        <begin position="1"/>
        <end position="26"/>
    </location>
</feature>
<dbReference type="Proteomes" id="UP000188320">
    <property type="component" value="Unassembled WGS sequence"/>
</dbReference>